<proteinExistence type="predicted"/>
<keyword evidence="3" id="KW-0808">Transferase</keyword>
<comment type="pathway">
    <text evidence="1">Lipid metabolism.</text>
</comment>
<evidence type="ECO:0000256" key="3">
    <source>
        <dbReference type="ARBA" id="ARBA00022679"/>
    </source>
</evidence>
<dbReference type="GO" id="GO:0006654">
    <property type="term" value="P:phosphatidic acid biosynthetic process"/>
    <property type="evidence" value="ECO:0007669"/>
    <property type="project" value="TreeGrafter"/>
</dbReference>
<evidence type="ECO:0000313" key="7">
    <source>
        <dbReference type="EMBL" id="GIH09540.1"/>
    </source>
</evidence>
<name>A0A8J3QET0_9ACTN</name>
<dbReference type="Proteomes" id="UP000612899">
    <property type="component" value="Unassembled WGS sequence"/>
</dbReference>
<accession>A0A8J3QET0</accession>
<keyword evidence="2" id="KW-0444">Lipid biosynthesis</keyword>
<evidence type="ECO:0000313" key="8">
    <source>
        <dbReference type="Proteomes" id="UP000612899"/>
    </source>
</evidence>
<reference evidence="7" key="1">
    <citation type="submission" date="2021-01" db="EMBL/GenBank/DDBJ databases">
        <title>Whole genome shotgun sequence of Rhizocola hellebori NBRC 109834.</title>
        <authorList>
            <person name="Komaki H."/>
            <person name="Tamura T."/>
        </authorList>
    </citation>
    <scope>NUCLEOTIDE SEQUENCE</scope>
    <source>
        <strain evidence="7">NBRC 109834</strain>
    </source>
</reference>
<evidence type="ECO:0000256" key="5">
    <source>
        <dbReference type="ARBA" id="ARBA00023315"/>
    </source>
</evidence>
<comment type="caution">
    <text evidence="7">The sequence shown here is derived from an EMBL/GenBank/DDBJ whole genome shotgun (WGS) entry which is preliminary data.</text>
</comment>
<keyword evidence="5" id="KW-0012">Acyltransferase</keyword>
<dbReference type="SUPFAM" id="SSF69593">
    <property type="entry name" value="Glycerol-3-phosphate (1)-acyltransferase"/>
    <property type="match status" value="1"/>
</dbReference>
<dbReference type="Pfam" id="PF01553">
    <property type="entry name" value="Acyltransferase"/>
    <property type="match status" value="1"/>
</dbReference>
<dbReference type="AlphaFoldDB" id="A0A8J3QET0"/>
<evidence type="ECO:0000259" key="6">
    <source>
        <dbReference type="SMART" id="SM00563"/>
    </source>
</evidence>
<dbReference type="GO" id="GO:0003841">
    <property type="term" value="F:1-acylglycerol-3-phosphate O-acyltransferase activity"/>
    <property type="evidence" value="ECO:0007669"/>
    <property type="project" value="TreeGrafter"/>
</dbReference>
<keyword evidence="4" id="KW-0443">Lipid metabolism</keyword>
<sequence>MSSLKAALRAVAAAGVLLTALFRPRAASRVARGLLKAIGVRWSVAGAALRPGALLTGNHVSWLDIVVMMAIAPTVMRPPAVGPSGVGQGAAGQRAALADGGVAGRAAADNRPRLRMVAKTEVGAWPVIGRLARASGSIFVDRSRPRMLPVTVAEVADALRKGDTIQVFPEGTTTCGAHPARWRPAFLQAALDAGAPVQRFTLLFSTQKAAFVADETLLASLWRVLRLRGLSVTVLVDEAQRVVATNRKELATRLSPKRASRLQQRVHHGRRA</sequence>
<evidence type="ECO:0000256" key="1">
    <source>
        <dbReference type="ARBA" id="ARBA00005189"/>
    </source>
</evidence>
<dbReference type="PANTHER" id="PTHR10434:SF64">
    <property type="entry name" value="1-ACYL-SN-GLYCEROL-3-PHOSPHATE ACYLTRANSFERASE-RELATED"/>
    <property type="match status" value="1"/>
</dbReference>
<dbReference type="SMART" id="SM00563">
    <property type="entry name" value="PlsC"/>
    <property type="match status" value="1"/>
</dbReference>
<organism evidence="7 8">
    <name type="scientific">Rhizocola hellebori</name>
    <dbReference type="NCBI Taxonomy" id="1392758"/>
    <lineage>
        <taxon>Bacteria</taxon>
        <taxon>Bacillati</taxon>
        <taxon>Actinomycetota</taxon>
        <taxon>Actinomycetes</taxon>
        <taxon>Micromonosporales</taxon>
        <taxon>Micromonosporaceae</taxon>
        <taxon>Rhizocola</taxon>
    </lineage>
</organism>
<protein>
    <recommendedName>
        <fullName evidence="6">Phospholipid/glycerol acyltransferase domain-containing protein</fullName>
    </recommendedName>
</protein>
<dbReference type="EMBL" id="BONY01000070">
    <property type="protein sequence ID" value="GIH09540.1"/>
    <property type="molecule type" value="Genomic_DNA"/>
</dbReference>
<gene>
    <name evidence="7" type="ORF">Rhe02_76070</name>
</gene>
<evidence type="ECO:0000256" key="2">
    <source>
        <dbReference type="ARBA" id="ARBA00022516"/>
    </source>
</evidence>
<evidence type="ECO:0000256" key="4">
    <source>
        <dbReference type="ARBA" id="ARBA00023098"/>
    </source>
</evidence>
<feature type="domain" description="Phospholipid/glycerol acyltransferase" evidence="6">
    <location>
        <begin position="53"/>
        <end position="205"/>
    </location>
</feature>
<dbReference type="CDD" id="cd07989">
    <property type="entry name" value="LPLAT_AGPAT-like"/>
    <property type="match status" value="1"/>
</dbReference>
<dbReference type="InterPro" id="IPR002123">
    <property type="entry name" value="Plipid/glycerol_acylTrfase"/>
</dbReference>
<dbReference type="PANTHER" id="PTHR10434">
    <property type="entry name" value="1-ACYL-SN-GLYCEROL-3-PHOSPHATE ACYLTRANSFERASE"/>
    <property type="match status" value="1"/>
</dbReference>
<keyword evidence="8" id="KW-1185">Reference proteome</keyword>